<dbReference type="OrthoDB" id="6117421at2759"/>
<feature type="transmembrane region" description="Helical" evidence="1">
    <location>
        <begin position="162"/>
        <end position="182"/>
    </location>
</feature>
<sequence length="302" mass="34912">MFAAFKVIISEMTLEEVTNRIWYPINQRISSIYCIIEKTATSSLEIGLPVFIDRNENVQYGLYHKIATLTLFITSIPKYDRLCCSTNQWKLCKKNHIHLFQERSAVFRDTAYGVNALVDGYQILFVTPPLESSDFTNYTFEAANSFGEAYFTIHLRDKGKSYLQYAVLIVGFVIVLFVSHVCRWYFRTHYRKTVGTDGNLNEASASYNTQLGEHYEEINMSQEIETQLEKDTDRSFSCIAEYASPVNDDKGEIDVLDEDIHCQQLATVVSRNQYEKLNKVQTDNHEHAYHGTRSSETFLKIF</sequence>
<keyword evidence="1" id="KW-0472">Membrane</keyword>
<organism evidence="2 3">
    <name type="scientific">Mytilus galloprovincialis</name>
    <name type="common">Mediterranean mussel</name>
    <dbReference type="NCBI Taxonomy" id="29158"/>
    <lineage>
        <taxon>Eukaryota</taxon>
        <taxon>Metazoa</taxon>
        <taxon>Spiralia</taxon>
        <taxon>Lophotrochozoa</taxon>
        <taxon>Mollusca</taxon>
        <taxon>Bivalvia</taxon>
        <taxon>Autobranchia</taxon>
        <taxon>Pteriomorphia</taxon>
        <taxon>Mytilida</taxon>
        <taxon>Mytiloidea</taxon>
        <taxon>Mytilidae</taxon>
        <taxon>Mytilinae</taxon>
        <taxon>Mytilus</taxon>
    </lineage>
</organism>
<evidence type="ECO:0000313" key="3">
    <source>
        <dbReference type="Proteomes" id="UP000596742"/>
    </source>
</evidence>
<proteinExistence type="predicted"/>
<dbReference type="Proteomes" id="UP000596742">
    <property type="component" value="Unassembled WGS sequence"/>
</dbReference>
<protein>
    <submittedName>
        <fullName evidence="2">Uncharacterized protein</fullName>
    </submittedName>
</protein>
<gene>
    <name evidence="2" type="ORF">MGAL_10B012889</name>
</gene>
<keyword evidence="1" id="KW-0812">Transmembrane</keyword>
<name>A0A8B6EJ20_MYTGA</name>
<accession>A0A8B6EJ20</accession>
<dbReference type="EMBL" id="UYJE01005181">
    <property type="protein sequence ID" value="VDI34744.1"/>
    <property type="molecule type" value="Genomic_DNA"/>
</dbReference>
<evidence type="ECO:0000256" key="1">
    <source>
        <dbReference type="SAM" id="Phobius"/>
    </source>
</evidence>
<reference evidence="2" key="1">
    <citation type="submission" date="2018-11" db="EMBL/GenBank/DDBJ databases">
        <authorList>
            <person name="Alioto T."/>
            <person name="Alioto T."/>
        </authorList>
    </citation>
    <scope>NUCLEOTIDE SEQUENCE</scope>
</reference>
<keyword evidence="1" id="KW-1133">Transmembrane helix</keyword>
<comment type="caution">
    <text evidence="2">The sequence shown here is derived from an EMBL/GenBank/DDBJ whole genome shotgun (WGS) entry which is preliminary data.</text>
</comment>
<dbReference type="AlphaFoldDB" id="A0A8B6EJ20"/>
<keyword evidence="3" id="KW-1185">Reference proteome</keyword>
<evidence type="ECO:0000313" key="2">
    <source>
        <dbReference type="EMBL" id="VDI34744.1"/>
    </source>
</evidence>